<evidence type="ECO:0000256" key="1">
    <source>
        <dbReference type="SAM" id="MobiDB-lite"/>
    </source>
</evidence>
<evidence type="ECO:0000313" key="2">
    <source>
        <dbReference type="EMBL" id="KAL1844321.1"/>
    </source>
</evidence>
<proteinExistence type="predicted"/>
<organism evidence="2 3">
    <name type="scientific">Phialemonium thermophilum</name>
    <dbReference type="NCBI Taxonomy" id="223376"/>
    <lineage>
        <taxon>Eukaryota</taxon>
        <taxon>Fungi</taxon>
        <taxon>Dikarya</taxon>
        <taxon>Ascomycota</taxon>
        <taxon>Pezizomycotina</taxon>
        <taxon>Sordariomycetes</taxon>
        <taxon>Sordariomycetidae</taxon>
        <taxon>Cephalothecales</taxon>
        <taxon>Cephalothecaceae</taxon>
        <taxon>Phialemonium</taxon>
    </lineage>
</organism>
<sequence>MPTMPSSLLPGPPSRWQRPRRGIACGFRIEPGGEGSQCPTRSALRVSRPWSHRAETARPVALGCVPTRSLGLGPDSGRPLQGVSRYLTCPRYLVSSQRHARETNGSERVRREERASRQDPWSGGRIIVPIVGRPNEERVLDGQNVARQGCSSSWVLGRIDAPLGCKIVAVSFPLPRRRPLLLPGPCTPLRCFRVEWDPAHGTHTHTYACYHLCLRSSSTATRSSCSWFHLPRAWSCLTHGR</sequence>
<name>A0ABR3VRP3_9PEZI</name>
<accession>A0ABR3VRP3</accession>
<comment type="caution">
    <text evidence="2">The sequence shown here is derived from an EMBL/GenBank/DDBJ whole genome shotgun (WGS) entry which is preliminary data.</text>
</comment>
<gene>
    <name evidence="2" type="ORF">VTK73DRAFT_2595</name>
</gene>
<evidence type="ECO:0000313" key="3">
    <source>
        <dbReference type="Proteomes" id="UP001586593"/>
    </source>
</evidence>
<feature type="region of interest" description="Disordered" evidence="1">
    <location>
        <begin position="1"/>
        <end position="20"/>
    </location>
</feature>
<dbReference type="Proteomes" id="UP001586593">
    <property type="component" value="Unassembled WGS sequence"/>
</dbReference>
<protein>
    <submittedName>
        <fullName evidence="2">Uncharacterized protein</fullName>
    </submittedName>
</protein>
<feature type="compositionally biased region" description="Basic and acidic residues" evidence="1">
    <location>
        <begin position="99"/>
        <end position="117"/>
    </location>
</feature>
<reference evidence="2 3" key="1">
    <citation type="journal article" date="2024" name="Commun. Biol.">
        <title>Comparative genomic analysis of thermophilic fungi reveals convergent evolutionary adaptations and gene losses.</title>
        <authorList>
            <person name="Steindorff A.S."/>
            <person name="Aguilar-Pontes M.V."/>
            <person name="Robinson A.J."/>
            <person name="Andreopoulos B."/>
            <person name="LaButti K."/>
            <person name="Kuo A."/>
            <person name="Mondo S."/>
            <person name="Riley R."/>
            <person name="Otillar R."/>
            <person name="Haridas S."/>
            <person name="Lipzen A."/>
            <person name="Grimwood J."/>
            <person name="Schmutz J."/>
            <person name="Clum A."/>
            <person name="Reid I.D."/>
            <person name="Moisan M.C."/>
            <person name="Butler G."/>
            <person name="Nguyen T.T.M."/>
            <person name="Dewar K."/>
            <person name="Conant G."/>
            <person name="Drula E."/>
            <person name="Henrissat B."/>
            <person name="Hansel C."/>
            <person name="Singer S."/>
            <person name="Hutchinson M.I."/>
            <person name="de Vries R.P."/>
            <person name="Natvig D.O."/>
            <person name="Powell A.J."/>
            <person name="Tsang A."/>
            <person name="Grigoriev I.V."/>
        </authorList>
    </citation>
    <scope>NUCLEOTIDE SEQUENCE [LARGE SCALE GENOMIC DNA]</scope>
    <source>
        <strain evidence="2 3">ATCC 24622</strain>
    </source>
</reference>
<feature type="region of interest" description="Disordered" evidence="1">
    <location>
        <begin position="97"/>
        <end position="118"/>
    </location>
</feature>
<dbReference type="EMBL" id="JAZHXJ010001737">
    <property type="protein sequence ID" value="KAL1844321.1"/>
    <property type="molecule type" value="Genomic_DNA"/>
</dbReference>
<keyword evidence="3" id="KW-1185">Reference proteome</keyword>